<feature type="transmembrane region" description="Helical" evidence="11">
    <location>
        <begin position="12"/>
        <end position="31"/>
    </location>
</feature>
<dbReference type="AlphaFoldDB" id="A0A075MQK9"/>
<dbReference type="eggNOG" id="arCOG02358">
    <property type="taxonomic scope" value="Archaea"/>
</dbReference>
<dbReference type="GO" id="GO:0005886">
    <property type="term" value="C:plasma membrane"/>
    <property type="evidence" value="ECO:0007669"/>
    <property type="project" value="UniProtKB-SubCell"/>
</dbReference>
<protein>
    <recommendedName>
        <fullName evidence="3">histidine kinase</fullName>
        <ecNumber evidence="3">2.7.13.3</ecNumber>
    </recommendedName>
</protein>
<dbReference type="PRINTS" id="PR00344">
    <property type="entry name" value="BCTRLSENSOR"/>
</dbReference>
<dbReference type="InterPro" id="IPR005467">
    <property type="entry name" value="His_kinase_dom"/>
</dbReference>
<name>A0A075MQK9_9ARCH</name>
<dbReference type="InterPro" id="IPR003661">
    <property type="entry name" value="HisK_dim/P_dom"/>
</dbReference>
<dbReference type="InterPro" id="IPR036890">
    <property type="entry name" value="HATPase_C_sf"/>
</dbReference>
<evidence type="ECO:0000256" key="6">
    <source>
        <dbReference type="ARBA" id="ARBA00022679"/>
    </source>
</evidence>
<dbReference type="InterPro" id="IPR036097">
    <property type="entry name" value="HisK_dim/P_sf"/>
</dbReference>
<dbReference type="EC" id="2.7.13.3" evidence="3"/>
<proteinExistence type="predicted"/>
<evidence type="ECO:0000313" key="14">
    <source>
        <dbReference type="Proteomes" id="UP000028194"/>
    </source>
</evidence>
<dbReference type="SMART" id="SM00387">
    <property type="entry name" value="HATPase_c"/>
    <property type="match status" value="1"/>
</dbReference>
<gene>
    <name evidence="13" type="ORF">NTE_01439</name>
</gene>
<dbReference type="Pfam" id="PF02518">
    <property type="entry name" value="HATPase_c"/>
    <property type="match status" value="1"/>
</dbReference>
<dbReference type="OrthoDB" id="342253at2157"/>
<evidence type="ECO:0000313" key="13">
    <source>
        <dbReference type="EMBL" id="AIF83503.1"/>
    </source>
</evidence>
<dbReference type="PROSITE" id="PS50109">
    <property type="entry name" value="HIS_KIN"/>
    <property type="match status" value="1"/>
</dbReference>
<dbReference type="Pfam" id="PF00512">
    <property type="entry name" value="HisKA"/>
    <property type="match status" value="1"/>
</dbReference>
<comment type="subcellular location">
    <subcellularLocation>
        <location evidence="2">Cell membrane</location>
        <topology evidence="2">Multi-pass membrane protein</topology>
    </subcellularLocation>
</comment>
<reference evidence="13 14" key="1">
    <citation type="journal article" date="2014" name="PLoS ONE">
        <title>Genome Sequence of Candidatus Nitrososphaera evergladensis from Group I.1b Enriched from Everglades Soil Reveals Novel Genomic Features of the Ammonia-Oxidizing Archaea.</title>
        <authorList>
            <person name="Zhalnina K.V."/>
            <person name="Dias R."/>
            <person name="Leonard M.T."/>
            <person name="Dorr de Quadros P."/>
            <person name="Camargo F.A."/>
            <person name="Drew J.C."/>
            <person name="Farmerie W.G."/>
            <person name="Daroub S.H."/>
            <person name="Triplett E.W."/>
        </authorList>
    </citation>
    <scope>NUCLEOTIDE SEQUENCE [LARGE SCALE GENOMIC DNA]</scope>
    <source>
        <strain evidence="13 14">SR1</strain>
    </source>
</reference>
<dbReference type="STRING" id="1459636.NTE_01439"/>
<dbReference type="GO" id="GO:0000155">
    <property type="term" value="F:phosphorelay sensor kinase activity"/>
    <property type="evidence" value="ECO:0007669"/>
    <property type="project" value="InterPro"/>
</dbReference>
<feature type="transmembrane region" description="Helical" evidence="11">
    <location>
        <begin position="314"/>
        <end position="334"/>
    </location>
</feature>
<evidence type="ECO:0000256" key="3">
    <source>
        <dbReference type="ARBA" id="ARBA00012438"/>
    </source>
</evidence>
<dbReference type="Gene3D" id="3.30.450.20">
    <property type="entry name" value="PAS domain"/>
    <property type="match status" value="1"/>
</dbReference>
<dbReference type="eggNOG" id="arCOG02362">
    <property type="taxonomic scope" value="Archaea"/>
</dbReference>
<evidence type="ECO:0000256" key="7">
    <source>
        <dbReference type="ARBA" id="ARBA00022692"/>
    </source>
</evidence>
<evidence type="ECO:0000256" key="11">
    <source>
        <dbReference type="SAM" id="Phobius"/>
    </source>
</evidence>
<evidence type="ECO:0000259" key="12">
    <source>
        <dbReference type="PROSITE" id="PS50109"/>
    </source>
</evidence>
<keyword evidence="14" id="KW-1185">Reference proteome</keyword>
<accession>A0A075MQK9</accession>
<sequence>MNSWGNIGRPLVIIITVALASMTAVSSFLVYTAQQTAESKIALAASQTLRNNLAGDAQAVSSRVSITLGNAERLLAASALAIAGKDAGSDSVRDTLLLTKSALGPYADNIALISVEGKLLYIASPSTSLPIGSDLSNRRVYELPLATNSPYVSPLLSDLGSVPRFAVAVPVPQSATNGSFNGVLAALVPISSAKNIFLAPYASTDKSLMLVSNDGTILVHPSDGLVGKSITNGTLLGLVSEDTKEMVQQSLQLMSQGKSGVLQYKDRDGNETLMAYEPVLVNGTYVLSVAVSETTSVVQKPFVDVFVESQNFNLLATVLIAAISAIFIAFILVLNRRLFTTVSKQDEKISNQLSELTAAYERLKEQDVIKDEFINIAAHELRTPVLPIVLSAENLADSMPDNDNVRIILRNANRITKLTNDILDASRIESNTFKLQKQKTSIKKLIEEVIQDAQLKIPKGQDVEIVFEAKVPSAMEDLMIDRDRISQVLVNLLDNAINFTESGTIHIVLEPDGEAGRVKVSITDNGKGIDPSVKPKLFGKFVSKSDRAKGTGLGLYLCKAIVESHGGTISGENNAAGTGATFSLTLPMN</sequence>
<keyword evidence="9 11" id="KW-1133">Transmembrane helix</keyword>
<dbReference type="Gene3D" id="1.10.287.130">
    <property type="match status" value="1"/>
</dbReference>
<dbReference type="CDD" id="cd00075">
    <property type="entry name" value="HATPase"/>
    <property type="match status" value="1"/>
</dbReference>
<keyword evidence="5" id="KW-0597">Phosphoprotein</keyword>
<dbReference type="Proteomes" id="UP000028194">
    <property type="component" value="Chromosome"/>
</dbReference>
<dbReference type="GO" id="GO:0009927">
    <property type="term" value="F:histidine phosphotransfer kinase activity"/>
    <property type="evidence" value="ECO:0007669"/>
    <property type="project" value="TreeGrafter"/>
</dbReference>
<dbReference type="PANTHER" id="PTHR43047:SF72">
    <property type="entry name" value="OSMOSENSING HISTIDINE PROTEIN KINASE SLN1"/>
    <property type="match status" value="1"/>
</dbReference>
<feature type="domain" description="Histidine kinase" evidence="12">
    <location>
        <begin position="376"/>
        <end position="589"/>
    </location>
</feature>
<keyword evidence="7 11" id="KW-0812">Transmembrane</keyword>
<organism evidence="13 14">
    <name type="scientific">Candidatus Nitrososphaera evergladensis SR1</name>
    <dbReference type="NCBI Taxonomy" id="1459636"/>
    <lineage>
        <taxon>Archaea</taxon>
        <taxon>Nitrososphaerota</taxon>
        <taxon>Nitrososphaeria</taxon>
        <taxon>Nitrososphaerales</taxon>
        <taxon>Nitrososphaeraceae</taxon>
        <taxon>Nitrososphaera</taxon>
    </lineage>
</organism>
<keyword evidence="10 11" id="KW-0472">Membrane</keyword>
<dbReference type="EMBL" id="CP007174">
    <property type="protein sequence ID" value="AIF83503.1"/>
    <property type="molecule type" value="Genomic_DNA"/>
</dbReference>
<dbReference type="KEGG" id="nev:NTE_01439"/>
<evidence type="ECO:0000256" key="4">
    <source>
        <dbReference type="ARBA" id="ARBA00022475"/>
    </source>
</evidence>
<evidence type="ECO:0000256" key="5">
    <source>
        <dbReference type="ARBA" id="ARBA00022553"/>
    </source>
</evidence>
<dbReference type="SUPFAM" id="SSF55874">
    <property type="entry name" value="ATPase domain of HSP90 chaperone/DNA topoisomerase II/histidine kinase"/>
    <property type="match status" value="1"/>
</dbReference>
<keyword evidence="8 13" id="KW-0418">Kinase</keyword>
<dbReference type="SUPFAM" id="SSF47384">
    <property type="entry name" value="Homodimeric domain of signal transducing histidine kinase"/>
    <property type="match status" value="1"/>
</dbReference>
<dbReference type="GeneID" id="41597234"/>
<evidence type="ECO:0000256" key="8">
    <source>
        <dbReference type="ARBA" id="ARBA00022777"/>
    </source>
</evidence>
<dbReference type="InterPro" id="IPR003594">
    <property type="entry name" value="HATPase_dom"/>
</dbReference>
<evidence type="ECO:0000256" key="10">
    <source>
        <dbReference type="ARBA" id="ARBA00023136"/>
    </source>
</evidence>
<evidence type="ECO:0000256" key="9">
    <source>
        <dbReference type="ARBA" id="ARBA00022989"/>
    </source>
</evidence>
<keyword evidence="4" id="KW-1003">Cell membrane</keyword>
<dbReference type="HOGENOM" id="CLU_031353_0_0_2"/>
<dbReference type="SMART" id="SM00388">
    <property type="entry name" value="HisKA"/>
    <property type="match status" value="1"/>
</dbReference>
<dbReference type="InterPro" id="IPR033479">
    <property type="entry name" value="dCache_1"/>
</dbReference>
<comment type="catalytic activity">
    <reaction evidence="1">
        <text>ATP + protein L-histidine = ADP + protein N-phospho-L-histidine.</text>
        <dbReference type="EC" id="2.7.13.3"/>
    </reaction>
</comment>
<dbReference type="PANTHER" id="PTHR43047">
    <property type="entry name" value="TWO-COMPONENT HISTIDINE PROTEIN KINASE"/>
    <property type="match status" value="1"/>
</dbReference>
<evidence type="ECO:0000256" key="2">
    <source>
        <dbReference type="ARBA" id="ARBA00004651"/>
    </source>
</evidence>
<dbReference type="Gene3D" id="3.30.565.10">
    <property type="entry name" value="Histidine kinase-like ATPase, C-terminal domain"/>
    <property type="match status" value="1"/>
</dbReference>
<dbReference type="Pfam" id="PF02743">
    <property type="entry name" value="dCache_1"/>
    <property type="match status" value="1"/>
</dbReference>
<dbReference type="CDD" id="cd00082">
    <property type="entry name" value="HisKA"/>
    <property type="match status" value="1"/>
</dbReference>
<evidence type="ECO:0000256" key="1">
    <source>
        <dbReference type="ARBA" id="ARBA00000085"/>
    </source>
</evidence>
<dbReference type="RefSeq" id="WP_148700263.1">
    <property type="nucleotide sequence ID" value="NZ_CP007174.1"/>
</dbReference>
<keyword evidence="6" id="KW-0808">Transferase</keyword>
<dbReference type="CDD" id="cd12912">
    <property type="entry name" value="PDC2_MCP_like"/>
    <property type="match status" value="1"/>
</dbReference>
<dbReference type="InterPro" id="IPR004358">
    <property type="entry name" value="Sig_transdc_His_kin-like_C"/>
</dbReference>